<dbReference type="GO" id="GO:0016020">
    <property type="term" value="C:membrane"/>
    <property type="evidence" value="ECO:0007669"/>
    <property type="project" value="InterPro"/>
</dbReference>
<evidence type="ECO:0000256" key="2">
    <source>
        <dbReference type="ARBA" id="ARBA00012438"/>
    </source>
</evidence>
<dbReference type="OrthoDB" id="227596at2"/>
<evidence type="ECO:0000259" key="11">
    <source>
        <dbReference type="Pfam" id="PF07730"/>
    </source>
</evidence>
<dbReference type="GO" id="GO:0000155">
    <property type="term" value="F:phosphorelay sensor kinase activity"/>
    <property type="evidence" value="ECO:0007669"/>
    <property type="project" value="InterPro"/>
</dbReference>
<evidence type="ECO:0000256" key="9">
    <source>
        <dbReference type="SAM" id="Phobius"/>
    </source>
</evidence>
<dbReference type="InterPro" id="IPR003594">
    <property type="entry name" value="HATPase_dom"/>
</dbReference>
<feature type="domain" description="Histidine kinase/HSP90-like ATPase" evidence="10">
    <location>
        <begin position="292"/>
        <end position="383"/>
    </location>
</feature>
<name>A0A1C5H0Y0_9ACTN</name>
<keyword evidence="9" id="KW-1133">Transmembrane helix</keyword>
<dbReference type="AlphaFoldDB" id="A0A1C5H0Y0"/>
<keyword evidence="9" id="KW-0812">Transmembrane</keyword>
<accession>A0A1C5H0Y0</accession>
<gene>
    <name evidence="13" type="ORF">GA0070613_0674</name>
</gene>
<organism evidence="13 14">
    <name type="scientific">Micromonospora inositola</name>
    <dbReference type="NCBI Taxonomy" id="47865"/>
    <lineage>
        <taxon>Bacteria</taxon>
        <taxon>Bacillati</taxon>
        <taxon>Actinomycetota</taxon>
        <taxon>Actinomycetes</taxon>
        <taxon>Micromonosporales</taxon>
        <taxon>Micromonosporaceae</taxon>
        <taxon>Micromonospora</taxon>
    </lineage>
</organism>
<evidence type="ECO:0000259" key="12">
    <source>
        <dbReference type="Pfam" id="PF23539"/>
    </source>
</evidence>
<feature type="transmembrane region" description="Helical" evidence="9">
    <location>
        <begin position="103"/>
        <end position="121"/>
    </location>
</feature>
<evidence type="ECO:0000256" key="7">
    <source>
        <dbReference type="ARBA" id="ARBA00022840"/>
    </source>
</evidence>
<evidence type="ECO:0000256" key="3">
    <source>
        <dbReference type="ARBA" id="ARBA00022553"/>
    </source>
</evidence>
<feature type="domain" description="DUF7134" evidence="12">
    <location>
        <begin position="7"/>
        <end position="153"/>
    </location>
</feature>
<dbReference type="Pfam" id="PF07730">
    <property type="entry name" value="HisKA_3"/>
    <property type="match status" value="1"/>
</dbReference>
<dbReference type="InterPro" id="IPR055558">
    <property type="entry name" value="DUF7134"/>
</dbReference>
<keyword evidence="14" id="KW-1185">Reference proteome</keyword>
<dbReference type="GO" id="GO:0005524">
    <property type="term" value="F:ATP binding"/>
    <property type="evidence" value="ECO:0007669"/>
    <property type="project" value="UniProtKB-KW"/>
</dbReference>
<dbReference type="EC" id="2.7.13.3" evidence="2"/>
<keyword evidence="8" id="KW-0902">Two-component regulatory system</keyword>
<dbReference type="InterPro" id="IPR036890">
    <property type="entry name" value="HATPase_C_sf"/>
</dbReference>
<feature type="transmembrane region" description="Helical" evidence="9">
    <location>
        <begin position="67"/>
        <end position="96"/>
    </location>
</feature>
<keyword evidence="9" id="KW-0472">Membrane</keyword>
<dbReference type="Pfam" id="PF02518">
    <property type="entry name" value="HATPase_c"/>
    <property type="match status" value="1"/>
</dbReference>
<reference evidence="14" key="1">
    <citation type="submission" date="2016-06" db="EMBL/GenBank/DDBJ databases">
        <authorList>
            <person name="Varghese N."/>
            <person name="Submissions Spin"/>
        </authorList>
    </citation>
    <scope>NUCLEOTIDE SEQUENCE [LARGE SCALE GENOMIC DNA]</scope>
    <source>
        <strain evidence="14">DSM 43819</strain>
    </source>
</reference>
<proteinExistence type="predicted"/>
<dbReference type="SUPFAM" id="SSF55874">
    <property type="entry name" value="ATPase domain of HSP90 chaperone/DNA topoisomerase II/histidine kinase"/>
    <property type="match status" value="1"/>
</dbReference>
<dbReference type="Proteomes" id="UP000198221">
    <property type="component" value="Chromosome I"/>
</dbReference>
<keyword evidence="5" id="KW-0547">Nucleotide-binding</keyword>
<evidence type="ECO:0000256" key="6">
    <source>
        <dbReference type="ARBA" id="ARBA00022777"/>
    </source>
</evidence>
<keyword evidence="4" id="KW-0808">Transferase</keyword>
<dbReference type="EMBL" id="LT607754">
    <property type="protein sequence ID" value="SCG39696.1"/>
    <property type="molecule type" value="Genomic_DNA"/>
</dbReference>
<dbReference type="CDD" id="cd16917">
    <property type="entry name" value="HATPase_UhpB-NarQ-NarX-like"/>
    <property type="match status" value="1"/>
</dbReference>
<dbReference type="RefSeq" id="WP_089010928.1">
    <property type="nucleotide sequence ID" value="NZ_LT607754.1"/>
</dbReference>
<keyword evidence="7" id="KW-0067">ATP-binding</keyword>
<evidence type="ECO:0000259" key="10">
    <source>
        <dbReference type="Pfam" id="PF02518"/>
    </source>
</evidence>
<evidence type="ECO:0000256" key="1">
    <source>
        <dbReference type="ARBA" id="ARBA00000085"/>
    </source>
</evidence>
<sequence length="386" mass="40815">MIPWSRWRNWSDRLLAGGLAALALLDLGRAGLLFTEPASALFALGATVPLAYRRQLPLGSFLVVWGALHTGLASGLGLGEDMLTFLLVFIVALYSLGAHTHGWAGWAGGLLAGSGIVLFIVTDPGTPTAGDVLFATIVVGGPWAVGLAVRLRRDRERALLAENDGLQREQAERARAAVAEERARIARELHDVVSHAISVTVLQARGGRRVLAADPSAAREAFDVIERTNAQALGDMRRLLAVLRESDEELAHVPQPSLGSVTELVTQMRSSGLDIALRVEGDIGGVPPGVDLSAYRIVQEALTNVLKHAPRSRCTVTVGYGEVAVDVAVENDGQGRAEIPPQREPGGHGLIGVQERVAVAGGALEVGPTPTGGFRVRARLPYEVPA</sequence>
<protein>
    <recommendedName>
        <fullName evidence="2">histidine kinase</fullName>
        <ecNumber evidence="2">2.7.13.3</ecNumber>
    </recommendedName>
</protein>
<dbReference type="InterPro" id="IPR050482">
    <property type="entry name" value="Sensor_HK_TwoCompSys"/>
</dbReference>
<dbReference type="PANTHER" id="PTHR24421">
    <property type="entry name" value="NITRATE/NITRITE SENSOR PROTEIN NARX-RELATED"/>
    <property type="match status" value="1"/>
</dbReference>
<evidence type="ECO:0000256" key="8">
    <source>
        <dbReference type="ARBA" id="ARBA00023012"/>
    </source>
</evidence>
<evidence type="ECO:0000313" key="14">
    <source>
        <dbReference type="Proteomes" id="UP000198221"/>
    </source>
</evidence>
<evidence type="ECO:0000313" key="13">
    <source>
        <dbReference type="EMBL" id="SCG39696.1"/>
    </source>
</evidence>
<dbReference type="InterPro" id="IPR011712">
    <property type="entry name" value="Sig_transdc_His_kin_sub3_dim/P"/>
</dbReference>
<feature type="transmembrane region" description="Helical" evidence="9">
    <location>
        <begin position="133"/>
        <end position="151"/>
    </location>
</feature>
<dbReference type="Gene3D" id="3.30.565.10">
    <property type="entry name" value="Histidine kinase-like ATPase, C-terminal domain"/>
    <property type="match status" value="1"/>
</dbReference>
<evidence type="ECO:0000256" key="5">
    <source>
        <dbReference type="ARBA" id="ARBA00022741"/>
    </source>
</evidence>
<dbReference type="PANTHER" id="PTHR24421:SF10">
    <property type="entry name" value="NITRATE_NITRITE SENSOR PROTEIN NARQ"/>
    <property type="match status" value="1"/>
</dbReference>
<comment type="catalytic activity">
    <reaction evidence="1">
        <text>ATP + protein L-histidine = ADP + protein N-phospho-L-histidine.</text>
        <dbReference type="EC" id="2.7.13.3"/>
    </reaction>
</comment>
<dbReference type="Pfam" id="PF23539">
    <property type="entry name" value="DUF7134"/>
    <property type="match status" value="1"/>
</dbReference>
<evidence type="ECO:0000256" key="4">
    <source>
        <dbReference type="ARBA" id="ARBA00022679"/>
    </source>
</evidence>
<dbReference type="Gene3D" id="1.20.5.1930">
    <property type="match status" value="1"/>
</dbReference>
<dbReference type="GO" id="GO:0046983">
    <property type="term" value="F:protein dimerization activity"/>
    <property type="evidence" value="ECO:0007669"/>
    <property type="project" value="InterPro"/>
</dbReference>
<keyword evidence="3" id="KW-0597">Phosphoprotein</keyword>
<keyword evidence="6 13" id="KW-0418">Kinase</keyword>
<feature type="domain" description="Signal transduction histidine kinase subgroup 3 dimerisation and phosphoacceptor" evidence="11">
    <location>
        <begin position="181"/>
        <end position="247"/>
    </location>
</feature>